<evidence type="ECO:0000256" key="2">
    <source>
        <dbReference type="SAM" id="MobiDB-lite"/>
    </source>
</evidence>
<evidence type="ECO:0000256" key="1">
    <source>
        <dbReference type="ARBA" id="ARBA00007068"/>
    </source>
</evidence>
<comment type="similarity">
    <text evidence="1">Belongs to the peptidase S58 family.</text>
</comment>
<keyword evidence="3" id="KW-0031">Aminopeptidase</keyword>
<dbReference type="GO" id="GO:0004177">
    <property type="term" value="F:aminopeptidase activity"/>
    <property type="evidence" value="ECO:0007669"/>
    <property type="project" value="UniProtKB-KW"/>
</dbReference>
<dbReference type="OrthoDB" id="9770388at2"/>
<evidence type="ECO:0000313" key="3">
    <source>
        <dbReference type="EMBL" id="CTQ44097.1"/>
    </source>
</evidence>
<dbReference type="SUPFAM" id="SSF56266">
    <property type="entry name" value="DmpA/ArgJ-like"/>
    <property type="match status" value="1"/>
</dbReference>
<keyword evidence="4" id="KW-1185">Reference proteome</keyword>
<keyword evidence="3" id="KW-0645">Protease</keyword>
<dbReference type="Pfam" id="PF03576">
    <property type="entry name" value="Peptidase_S58"/>
    <property type="match status" value="1"/>
</dbReference>
<dbReference type="STRING" id="187304.B0E33_11325"/>
<organism evidence="3 4">
    <name type="scientific">Roseibium aggregatum</name>
    <dbReference type="NCBI Taxonomy" id="187304"/>
    <lineage>
        <taxon>Bacteria</taxon>
        <taxon>Pseudomonadati</taxon>
        <taxon>Pseudomonadota</taxon>
        <taxon>Alphaproteobacteria</taxon>
        <taxon>Hyphomicrobiales</taxon>
        <taxon>Stappiaceae</taxon>
        <taxon>Roseibium</taxon>
    </lineage>
</organism>
<dbReference type="CDD" id="cd02253">
    <property type="entry name" value="DmpA"/>
    <property type="match status" value="1"/>
</dbReference>
<dbReference type="Gene3D" id="3.60.70.12">
    <property type="entry name" value="L-amino peptidase D-ALA esterase/amidase"/>
    <property type="match status" value="1"/>
</dbReference>
<feature type="region of interest" description="Disordered" evidence="2">
    <location>
        <begin position="1"/>
        <end position="24"/>
    </location>
</feature>
<name>A0A0M6Y482_9HYPH</name>
<proteinExistence type="inferred from homology"/>
<dbReference type="EMBL" id="CXST01000002">
    <property type="protein sequence ID" value="CTQ44097.1"/>
    <property type="molecule type" value="Genomic_DNA"/>
</dbReference>
<dbReference type="PANTHER" id="PTHR36512:SF3">
    <property type="entry name" value="BLR5678 PROTEIN"/>
    <property type="match status" value="1"/>
</dbReference>
<evidence type="ECO:0000313" key="4">
    <source>
        <dbReference type="Proteomes" id="UP000048926"/>
    </source>
</evidence>
<dbReference type="PANTHER" id="PTHR36512">
    <property type="entry name" value="D-AMINOPEPTIDASE"/>
    <property type="match status" value="1"/>
</dbReference>
<reference evidence="4" key="1">
    <citation type="submission" date="2015-07" db="EMBL/GenBank/DDBJ databases">
        <authorList>
            <person name="Rodrigo-Torres Lidia"/>
            <person name="Arahal R.David."/>
        </authorList>
    </citation>
    <scope>NUCLEOTIDE SEQUENCE [LARGE SCALE GENOMIC DNA]</scope>
    <source>
        <strain evidence="4">CECT 4801</strain>
    </source>
</reference>
<protein>
    <submittedName>
        <fullName evidence="3">L-aminopeptidase/D-esterase</fullName>
    </submittedName>
</protein>
<dbReference type="InterPro" id="IPR005321">
    <property type="entry name" value="Peptidase_S58_DmpA"/>
</dbReference>
<sequence>MTQKHNSKRARDLGLPMPGTPGPQNAITDVEGVLVGYETLSSRLTPALASNGLPVQTGVTAILPRGRTSTPRPVWAGLHALNGNGEMTGSHWVKDAGYFTGPILITNTHSVGAAHEAAVRWMVDTYRDAWENNHLWAMPVVAETYDGVLNDINGLHVRPDHAAKALENATSNPPAEGNVGGGAGMICYEFKGGTGTASRRIEAGGKPHTVGVLVQANHGLRPWFKVLGQPVGEQMMEDRLPGFKAERGSIIVIIATDLPLLPSQLDRLARRATIGIGRGGTPGGNSSGDIFLAFSTANEMDLPQLSGPWKSMVSLNDDLLDPVYLAAVEAIEEAVLNAMLAAEDTPTARPAGAVCRAIDAEALRELFTRV</sequence>
<dbReference type="Proteomes" id="UP000048926">
    <property type="component" value="Unassembled WGS sequence"/>
</dbReference>
<keyword evidence="3" id="KW-0378">Hydrolase</keyword>
<accession>A0A0M6Y482</accession>
<dbReference type="InterPro" id="IPR016117">
    <property type="entry name" value="ArgJ-like_dom_sf"/>
</dbReference>
<dbReference type="AlphaFoldDB" id="A0A0M6Y482"/>
<gene>
    <name evidence="3" type="ORF">LAL4801_02539</name>
</gene>